<dbReference type="GO" id="GO:0017154">
    <property type="term" value="F:semaphorin receptor activity"/>
    <property type="evidence" value="ECO:0007669"/>
    <property type="project" value="InterPro"/>
</dbReference>
<comment type="caution">
    <text evidence="2">The sequence shown here is derived from an EMBL/GenBank/DDBJ whole genome shotgun (WGS) entry which is preliminary data.</text>
</comment>
<dbReference type="InterPro" id="IPR002909">
    <property type="entry name" value="IPT_dom"/>
</dbReference>
<sequence length="1129" mass="122660">MEKQRRPRLRLVEPTCAVSKGGTRMSVQGLWFKGPPTLLTIHLTIPLVNKTVDIPATYGTETHLSFILPDVTSMIKASLAEAWISLALTDCSSCGTTTTKTTDAPQLRIVLYPELTTKKVFPMHLPLSATSDAKISLVLNHRFSLSYIQSSPELPTSDDSPLPHLTSLPVFARISYVSDKTHAPIQVIRTATWNNAASALNGDVMLEFDPPRAAVVKFEPENPSVAAQIVFAEPDMTQSGVIVVISPRFATDQSLFVVFVSISVDGGAKFAGKLPFTYYGQYKVQSLSIHHGPSTGGTRIRIQMNHPVPQTLPITNALDVDDSYLLFLYYTPPQITCIWPTSSCADGGGVLRLTGVHVMDHGGVVSVVMSSANHHRKVRGFILEDTLMCCAPAFPIGYCQVFVSFNDQQYTKCSFRCRQSSFLYFRSPAISHVSPVCSPSHVGSTVLISGIELIDTGTIQLRFTYADDRDARQVTQFVPGKLNQDGAIVCQTPVLNVSQSVVYSRLDLSLNGCEYTNVGRPFYFFSQHKLTKVEPSGMALELPTSQRLYLSPEIVSDGIQLRLHVGNLLSICTPYCLPQVHRIWPIAVPFEHATDRLSVGSQYYFAPVTHRMAPLSGFTTGGTVVTLTIHDSMVAIYCASAQANHTIPFMFGNVSVCGNLCDSVITCVAPPLPPGHHAVHMAFNQQSFQPVQIHGHPVYFEAFPPPHVAPPDAAHASVQFGPTCGGTPLEIQGHGFVATSDSVTLVQFWFSHESNVVVPGTVVNAHVVTCVTPRVDHVGRAVVLVSCNGQQFSDAPHHLTFEFHAPTVVSVSAACPHSGSLRGGTAIQFHVVSGLPQDLSHVDAVVNVVERSMIRTIPAAFDRSSRTLSFSTPAWPYPAHVAFHLSLNHGTFFVPTCMSFLYYSPPPPIRGICPAAGPVGGRTWVEVECPGVVDTGEVTFKLTPIQSSDEDQNILQPPVVLVVKADFRNNGTSDYGAPIQVQFTPWGNPNLAVIVSGSVLCDSNNNKTIECLLTQGSVEAGYCRVELSLNGQQFSATEYPDPRHVSPLHVVYRRLLFPFRVFVPPFFVATTFGSAGGGSRVLICGGHKLVKYVTRGDGKCHVQLTPVRLLGQMTAKLPDKVMVAAQVCR</sequence>
<dbReference type="Proteomes" id="UP000284702">
    <property type="component" value="Unassembled WGS sequence"/>
</dbReference>
<dbReference type="InterPro" id="IPR031148">
    <property type="entry name" value="Plexin"/>
</dbReference>
<dbReference type="InterPro" id="IPR013783">
    <property type="entry name" value="Ig-like_fold"/>
</dbReference>
<keyword evidence="3" id="KW-1185">Reference proteome</keyword>
<organism evidence="2 3">
    <name type="scientific">Aphanomyces astaci</name>
    <name type="common">Crayfish plague agent</name>
    <dbReference type="NCBI Taxonomy" id="112090"/>
    <lineage>
        <taxon>Eukaryota</taxon>
        <taxon>Sar</taxon>
        <taxon>Stramenopiles</taxon>
        <taxon>Oomycota</taxon>
        <taxon>Saprolegniomycetes</taxon>
        <taxon>Saprolegniales</taxon>
        <taxon>Verrucalvaceae</taxon>
        <taxon>Aphanomyces</taxon>
    </lineage>
</organism>
<gene>
    <name evidence="2" type="ORF">B5M09_007513</name>
</gene>
<dbReference type="Gene3D" id="2.60.40.10">
    <property type="entry name" value="Immunoglobulins"/>
    <property type="match status" value="2"/>
</dbReference>
<evidence type="ECO:0000313" key="2">
    <source>
        <dbReference type="EMBL" id="RQM28532.1"/>
    </source>
</evidence>
<reference evidence="2" key="1">
    <citation type="submission" date="2018-07" db="EMBL/GenBank/DDBJ databases">
        <title>Annotation of Aphanomyces astaci genome assembly.</title>
        <authorList>
            <person name="Studholme D.J."/>
        </authorList>
    </citation>
    <scope>NUCLEOTIDE SEQUENCE [LARGE SCALE GENOMIC DNA]</scope>
    <source>
        <strain evidence="2">Pc</strain>
    </source>
</reference>
<feature type="domain" description="IPT/TIG" evidence="1">
    <location>
        <begin position="720"/>
        <end position="794"/>
    </location>
</feature>
<dbReference type="PANTHER" id="PTHR22625">
    <property type="entry name" value="PLEXIN"/>
    <property type="match status" value="1"/>
</dbReference>
<dbReference type="SUPFAM" id="SSF81296">
    <property type="entry name" value="E set domains"/>
    <property type="match status" value="2"/>
</dbReference>
<dbReference type="InterPro" id="IPR014756">
    <property type="entry name" value="Ig_E-set"/>
</dbReference>
<name>A0A3R7X5Y5_APHAT</name>
<dbReference type="EMBL" id="MZMZ02001719">
    <property type="protein sequence ID" value="RQM28532.1"/>
    <property type="molecule type" value="Genomic_DNA"/>
</dbReference>
<dbReference type="VEuPathDB" id="FungiDB:H257_16957"/>
<dbReference type="AlphaFoldDB" id="A0A3R7X5Y5"/>
<evidence type="ECO:0000313" key="3">
    <source>
        <dbReference type="Proteomes" id="UP000284702"/>
    </source>
</evidence>
<proteinExistence type="predicted"/>
<accession>A0A3R7X5Y5</accession>
<evidence type="ECO:0000259" key="1">
    <source>
        <dbReference type="Pfam" id="PF01833"/>
    </source>
</evidence>
<dbReference type="VEuPathDB" id="FungiDB:H257_18753"/>
<protein>
    <recommendedName>
        <fullName evidence="1">IPT/TIG domain-containing protein</fullName>
    </recommendedName>
</protein>
<dbReference type="PANTHER" id="PTHR22625:SF70">
    <property type="entry name" value="PLEXIN A, ISOFORM A"/>
    <property type="match status" value="1"/>
</dbReference>
<dbReference type="Pfam" id="PF01833">
    <property type="entry name" value="TIG"/>
    <property type="match status" value="1"/>
</dbReference>